<reference evidence="3 4" key="1">
    <citation type="submission" date="2011-11" db="EMBL/GenBank/DDBJ databases">
        <title>The Genome Sequence of Dialister succinatiphilus YIT 11850.</title>
        <authorList>
            <consortium name="The Broad Institute Genome Sequencing Platform"/>
            <person name="Earl A."/>
            <person name="Ward D."/>
            <person name="Feldgarden M."/>
            <person name="Gevers D."/>
            <person name="Morotomi M."/>
            <person name="Young S.K."/>
            <person name="Zeng Q."/>
            <person name="Gargeya S."/>
            <person name="Fitzgerald M."/>
            <person name="Haas B."/>
            <person name="Abouelleil A."/>
            <person name="Alvarado L."/>
            <person name="Arachchi H.M."/>
            <person name="Berlin A."/>
            <person name="Brown A."/>
            <person name="Chapman S.B."/>
            <person name="Dunbar C."/>
            <person name="Gearin G."/>
            <person name="Goldberg J."/>
            <person name="Griggs A."/>
            <person name="Gujja S."/>
            <person name="Heiman D."/>
            <person name="Howarth C."/>
            <person name="Lui A."/>
            <person name="MacDonald P.J.P."/>
            <person name="Montmayeur A."/>
            <person name="Murphy C."/>
            <person name="Neiman D."/>
            <person name="Pearson M."/>
            <person name="Priest M."/>
            <person name="Roberts A."/>
            <person name="Saif S."/>
            <person name="Shea T."/>
            <person name="Sisk P."/>
            <person name="Stolte C."/>
            <person name="Sykes S."/>
            <person name="Wortman J."/>
            <person name="Nusbaum C."/>
            <person name="Birren B."/>
        </authorList>
    </citation>
    <scope>NUCLEOTIDE SEQUENCE [LARGE SCALE GENOMIC DNA]</scope>
    <source>
        <strain evidence="3 4">YIT 11850</strain>
    </source>
</reference>
<evidence type="ECO:0008006" key="5">
    <source>
        <dbReference type="Google" id="ProtNLM"/>
    </source>
</evidence>
<dbReference type="STRING" id="742743.HMPREF9453_01720"/>
<dbReference type="PANTHER" id="PTHR42760:SF133">
    <property type="entry name" value="3-OXOACYL-[ACYL-CARRIER-PROTEIN] REDUCTASE"/>
    <property type="match status" value="1"/>
</dbReference>
<dbReference type="Pfam" id="PF13561">
    <property type="entry name" value="adh_short_C2"/>
    <property type="match status" value="1"/>
</dbReference>
<evidence type="ECO:0000313" key="4">
    <source>
        <dbReference type="Proteomes" id="UP000003277"/>
    </source>
</evidence>
<dbReference type="PANTHER" id="PTHR42760">
    <property type="entry name" value="SHORT-CHAIN DEHYDROGENASES/REDUCTASES FAMILY MEMBER"/>
    <property type="match status" value="1"/>
</dbReference>
<dbReference type="PROSITE" id="PS00061">
    <property type="entry name" value="ADH_SHORT"/>
    <property type="match status" value="1"/>
</dbReference>
<dbReference type="GO" id="GO:0048038">
    <property type="term" value="F:quinone binding"/>
    <property type="evidence" value="ECO:0007669"/>
    <property type="project" value="TreeGrafter"/>
</dbReference>
<dbReference type="EMBL" id="ADLT01000054">
    <property type="protein sequence ID" value="EHO62348.1"/>
    <property type="molecule type" value="Genomic_DNA"/>
</dbReference>
<protein>
    <recommendedName>
        <fullName evidence="5">3-oxoacyl-[acyl-carrier-protein] reductase</fullName>
    </recommendedName>
</protein>
<name>H1D282_9FIRM</name>
<dbReference type="PRINTS" id="PR00080">
    <property type="entry name" value="SDRFAMILY"/>
</dbReference>
<comment type="caution">
    <text evidence="3">The sequence shown here is derived from an EMBL/GenBank/DDBJ whole genome shotgun (WGS) entry which is preliminary data.</text>
</comment>
<dbReference type="PRINTS" id="PR00081">
    <property type="entry name" value="GDHRDH"/>
</dbReference>
<keyword evidence="2" id="KW-0560">Oxidoreductase</keyword>
<organism evidence="3 4">
    <name type="scientific">Dialister succinatiphilus YIT 11850</name>
    <dbReference type="NCBI Taxonomy" id="742743"/>
    <lineage>
        <taxon>Bacteria</taxon>
        <taxon>Bacillati</taxon>
        <taxon>Bacillota</taxon>
        <taxon>Negativicutes</taxon>
        <taxon>Veillonellales</taxon>
        <taxon>Veillonellaceae</taxon>
        <taxon>Dialister</taxon>
    </lineage>
</organism>
<dbReference type="NCBIfam" id="NF009466">
    <property type="entry name" value="PRK12826.1-2"/>
    <property type="match status" value="1"/>
</dbReference>
<comment type="similarity">
    <text evidence="1">Belongs to the short-chain dehydrogenases/reductases (SDR) family.</text>
</comment>
<dbReference type="InterPro" id="IPR002347">
    <property type="entry name" value="SDR_fam"/>
</dbReference>
<evidence type="ECO:0000256" key="1">
    <source>
        <dbReference type="ARBA" id="ARBA00006484"/>
    </source>
</evidence>
<dbReference type="eggNOG" id="COG1028">
    <property type="taxonomic scope" value="Bacteria"/>
</dbReference>
<keyword evidence="4" id="KW-1185">Reference proteome</keyword>
<gene>
    <name evidence="3" type="ORF">HMPREF9453_01720</name>
</gene>
<dbReference type="PATRIC" id="fig|742743.3.peg.1747"/>
<dbReference type="Gene3D" id="3.40.50.720">
    <property type="entry name" value="NAD(P)-binding Rossmann-like Domain"/>
    <property type="match status" value="1"/>
</dbReference>
<dbReference type="NCBIfam" id="NF005559">
    <property type="entry name" value="PRK07231.1"/>
    <property type="match status" value="1"/>
</dbReference>
<dbReference type="RefSeq" id="WP_008860214.1">
    <property type="nucleotide sequence ID" value="NZ_JH591188.1"/>
</dbReference>
<dbReference type="FunFam" id="3.40.50.720:FF:000084">
    <property type="entry name" value="Short-chain dehydrogenase reductase"/>
    <property type="match status" value="1"/>
</dbReference>
<dbReference type="OrthoDB" id="9803333at2"/>
<dbReference type="HOGENOM" id="CLU_010194_1_3_9"/>
<dbReference type="GO" id="GO:0016616">
    <property type="term" value="F:oxidoreductase activity, acting on the CH-OH group of donors, NAD or NADP as acceptor"/>
    <property type="evidence" value="ECO:0007669"/>
    <property type="project" value="TreeGrafter"/>
</dbReference>
<dbReference type="InterPro" id="IPR036291">
    <property type="entry name" value="NAD(P)-bd_dom_sf"/>
</dbReference>
<dbReference type="GO" id="GO:0008206">
    <property type="term" value="P:bile acid metabolic process"/>
    <property type="evidence" value="ECO:0007669"/>
    <property type="project" value="UniProtKB-ARBA"/>
</dbReference>
<evidence type="ECO:0000313" key="3">
    <source>
        <dbReference type="EMBL" id="EHO62348.1"/>
    </source>
</evidence>
<dbReference type="AlphaFoldDB" id="H1D282"/>
<dbReference type="SUPFAM" id="SSF51735">
    <property type="entry name" value="NAD(P)-binding Rossmann-fold domains"/>
    <property type="match status" value="1"/>
</dbReference>
<dbReference type="GO" id="GO:0006633">
    <property type="term" value="P:fatty acid biosynthetic process"/>
    <property type="evidence" value="ECO:0007669"/>
    <property type="project" value="TreeGrafter"/>
</dbReference>
<accession>H1D282</accession>
<sequence>MKRFQNKVSLITGGNRGIGRAIALRLASEGSSIILFGRNEKDNQSVEKEISSTYSVPVKSYNVDMSSKKSVEEGIGQAMSHFRRLDVLINNAGICRLSTPFTEITEEDWKETLSVNLYGVIYVTGLVIPYLEKEGGKIINIASLAGEVGGIATSADYVASKAALQGMTKSLARELGVKHINVNAIAPGFVRTQMTEKMSIQLSSIPLRQVAEPEDIAAAAAFLASDDARLITGTTLDVNGGLYMN</sequence>
<proteinExistence type="inferred from homology"/>
<dbReference type="InterPro" id="IPR020904">
    <property type="entry name" value="Sc_DH/Rdtase_CS"/>
</dbReference>
<dbReference type="Proteomes" id="UP000003277">
    <property type="component" value="Unassembled WGS sequence"/>
</dbReference>
<evidence type="ECO:0000256" key="2">
    <source>
        <dbReference type="ARBA" id="ARBA00023002"/>
    </source>
</evidence>